<name>A0A4C1ZB98_EUMVA</name>
<protein>
    <submittedName>
        <fullName evidence="2">Uncharacterized protein</fullName>
    </submittedName>
</protein>
<sequence>MPQSMSPQARAGVRSRRRGGCGPTGVSRHPSRCGSRRLRSRHTIYVHRERSQRHSRLAPCRGRADPLSANRDRKRPISIETFTPPWARLFHDSPNAAIE</sequence>
<comment type="caution">
    <text evidence="2">The sequence shown here is derived from an EMBL/GenBank/DDBJ whole genome shotgun (WGS) entry which is preliminary data.</text>
</comment>
<proteinExistence type="predicted"/>
<keyword evidence="3" id="KW-1185">Reference proteome</keyword>
<feature type="compositionally biased region" description="Basic residues" evidence="1">
    <location>
        <begin position="29"/>
        <end position="56"/>
    </location>
</feature>
<evidence type="ECO:0000256" key="1">
    <source>
        <dbReference type="SAM" id="MobiDB-lite"/>
    </source>
</evidence>
<feature type="region of interest" description="Disordered" evidence="1">
    <location>
        <begin position="1"/>
        <end position="79"/>
    </location>
</feature>
<gene>
    <name evidence="2" type="ORF">EVAR_55326_1</name>
</gene>
<accession>A0A4C1ZB98</accession>
<organism evidence="2 3">
    <name type="scientific">Eumeta variegata</name>
    <name type="common">Bagworm moth</name>
    <name type="synonym">Eumeta japonica</name>
    <dbReference type="NCBI Taxonomy" id="151549"/>
    <lineage>
        <taxon>Eukaryota</taxon>
        <taxon>Metazoa</taxon>
        <taxon>Ecdysozoa</taxon>
        <taxon>Arthropoda</taxon>
        <taxon>Hexapoda</taxon>
        <taxon>Insecta</taxon>
        <taxon>Pterygota</taxon>
        <taxon>Neoptera</taxon>
        <taxon>Endopterygota</taxon>
        <taxon>Lepidoptera</taxon>
        <taxon>Glossata</taxon>
        <taxon>Ditrysia</taxon>
        <taxon>Tineoidea</taxon>
        <taxon>Psychidae</taxon>
        <taxon>Oiketicinae</taxon>
        <taxon>Eumeta</taxon>
    </lineage>
</organism>
<dbReference type="Proteomes" id="UP000299102">
    <property type="component" value="Unassembled WGS sequence"/>
</dbReference>
<dbReference type="AlphaFoldDB" id="A0A4C1ZB98"/>
<dbReference type="EMBL" id="BGZK01001690">
    <property type="protein sequence ID" value="GBP84622.1"/>
    <property type="molecule type" value="Genomic_DNA"/>
</dbReference>
<evidence type="ECO:0000313" key="3">
    <source>
        <dbReference type="Proteomes" id="UP000299102"/>
    </source>
</evidence>
<reference evidence="2 3" key="1">
    <citation type="journal article" date="2019" name="Commun. Biol.">
        <title>The bagworm genome reveals a unique fibroin gene that provides high tensile strength.</title>
        <authorList>
            <person name="Kono N."/>
            <person name="Nakamura H."/>
            <person name="Ohtoshi R."/>
            <person name="Tomita M."/>
            <person name="Numata K."/>
            <person name="Arakawa K."/>
        </authorList>
    </citation>
    <scope>NUCLEOTIDE SEQUENCE [LARGE SCALE GENOMIC DNA]</scope>
</reference>
<evidence type="ECO:0000313" key="2">
    <source>
        <dbReference type="EMBL" id="GBP84622.1"/>
    </source>
</evidence>